<proteinExistence type="predicted"/>
<sequence length="299" mass="34092">MPTTLDSTALARIRSLELRAKVIVEGLWKGMHRSPYHGFSVEFSEYRAYVQGDDPRYIDWKVLARSDRTFIKKFEDETNLRCQLVVDHSRSMSFGSGPFNKADYAATLAATLALFLMQQGDAVGVTTFGQTLQEHIPARNRPGHLRRLMLELEKPAPAGTTALDLSVSQLADLVRKRGLICLVSDLLAPVEKLERQLGLLGAMGHDVVLFHVMDRAEIDFSFDKSAHFRDVETGTERFVDPNMARETYLNRLKVHRDFIRRACERQGIEYHWTPTDTPLERVLFDFLSQRQRKKGGGRV</sequence>
<comment type="caution">
    <text evidence="2">The sequence shown here is derived from an EMBL/GenBank/DDBJ whole genome shotgun (WGS) entry which is preliminary data.</text>
</comment>
<dbReference type="EMBL" id="BKAG01000013">
    <property type="protein sequence ID" value="GEP42991.1"/>
    <property type="molecule type" value="Genomic_DNA"/>
</dbReference>
<keyword evidence="3" id="KW-1185">Reference proteome</keyword>
<dbReference type="InterPro" id="IPR036465">
    <property type="entry name" value="vWFA_dom_sf"/>
</dbReference>
<dbReference type="PANTHER" id="PTHR33608">
    <property type="entry name" value="BLL2464 PROTEIN"/>
    <property type="match status" value="1"/>
</dbReference>
<evidence type="ECO:0000313" key="2">
    <source>
        <dbReference type="EMBL" id="GEP42991.1"/>
    </source>
</evidence>
<dbReference type="SUPFAM" id="SSF53300">
    <property type="entry name" value="vWA-like"/>
    <property type="match status" value="1"/>
</dbReference>
<gene>
    <name evidence="2" type="ORF">BGE01nite_22820</name>
</gene>
<evidence type="ECO:0000259" key="1">
    <source>
        <dbReference type="Pfam" id="PF01882"/>
    </source>
</evidence>
<reference evidence="2 3" key="1">
    <citation type="submission" date="2019-07" db="EMBL/GenBank/DDBJ databases">
        <title>Whole genome shotgun sequence of Brevifollis gellanilyticus NBRC 108608.</title>
        <authorList>
            <person name="Hosoyama A."/>
            <person name="Uohara A."/>
            <person name="Ohji S."/>
            <person name="Ichikawa N."/>
        </authorList>
    </citation>
    <scope>NUCLEOTIDE SEQUENCE [LARGE SCALE GENOMIC DNA]</scope>
    <source>
        <strain evidence="2 3">NBRC 108608</strain>
    </source>
</reference>
<dbReference type="Gene3D" id="3.40.50.410">
    <property type="entry name" value="von Willebrand factor, type A domain"/>
    <property type="match status" value="1"/>
</dbReference>
<dbReference type="AlphaFoldDB" id="A0A512M9I0"/>
<evidence type="ECO:0000313" key="3">
    <source>
        <dbReference type="Proteomes" id="UP000321577"/>
    </source>
</evidence>
<protein>
    <recommendedName>
        <fullName evidence="1">DUF58 domain-containing protein</fullName>
    </recommendedName>
</protein>
<dbReference type="Pfam" id="PF01882">
    <property type="entry name" value="DUF58"/>
    <property type="match status" value="1"/>
</dbReference>
<dbReference type="Proteomes" id="UP000321577">
    <property type="component" value="Unassembled WGS sequence"/>
</dbReference>
<feature type="domain" description="DUF58" evidence="1">
    <location>
        <begin position="45"/>
        <end position="256"/>
    </location>
</feature>
<dbReference type="InterPro" id="IPR002881">
    <property type="entry name" value="DUF58"/>
</dbReference>
<accession>A0A512M9I0</accession>
<name>A0A512M9I0_9BACT</name>
<dbReference type="RefSeq" id="WP_146850569.1">
    <property type="nucleotide sequence ID" value="NZ_BKAG01000013.1"/>
</dbReference>
<organism evidence="2 3">
    <name type="scientific">Brevifollis gellanilyticus</name>
    <dbReference type="NCBI Taxonomy" id="748831"/>
    <lineage>
        <taxon>Bacteria</taxon>
        <taxon>Pseudomonadati</taxon>
        <taxon>Verrucomicrobiota</taxon>
        <taxon>Verrucomicrobiia</taxon>
        <taxon>Verrucomicrobiales</taxon>
        <taxon>Verrucomicrobiaceae</taxon>
    </lineage>
</organism>
<dbReference type="PANTHER" id="PTHR33608:SF7">
    <property type="entry name" value="DUF58 DOMAIN-CONTAINING PROTEIN"/>
    <property type="match status" value="1"/>
</dbReference>
<dbReference type="OrthoDB" id="9776116at2"/>